<keyword evidence="7" id="KW-1185">Reference proteome</keyword>
<dbReference type="InterPro" id="IPR050241">
    <property type="entry name" value="NAD-cap_RNA_hydrolase_NudC"/>
</dbReference>
<sequence>METHLMSAHFCPQCGQQTFTSQDNNRYQCSDCQFEVFRNVGAAVGGILVYQQHVLLVKRSKAPAAGEWDLPGGFINPDESAEQALRRECREETGIDPGESLQYLGAWPNQYPYKTLVYPTMDIFFAAELHDKPACKVDNSEVSGFSWRPLSDCAELKLAFPSAQQALSRYLSLSQ</sequence>
<dbReference type="EMBL" id="PVNP01000047">
    <property type="protein sequence ID" value="PRO74535.1"/>
    <property type="molecule type" value="Genomic_DNA"/>
</dbReference>
<dbReference type="Gene3D" id="3.90.79.10">
    <property type="entry name" value="Nucleoside Triphosphate Pyrophosphohydrolase"/>
    <property type="match status" value="1"/>
</dbReference>
<dbReference type="GO" id="GO:0046872">
    <property type="term" value="F:metal ion binding"/>
    <property type="evidence" value="ECO:0007669"/>
    <property type="project" value="UniProtKB-KW"/>
</dbReference>
<keyword evidence="2" id="KW-0479">Metal-binding</keyword>
<dbReference type="InterPro" id="IPR015797">
    <property type="entry name" value="NUDIX_hydrolase-like_dom_sf"/>
</dbReference>
<evidence type="ECO:0000313" key="7">
    <source>
        <dbReference type="Proteomes" id="UP000238949"/>
    </source>
</evidence>
<protein>
    <submittedName>
        <fullName evidence="6">Nucleotide pyrophosphohydrolase</fullName>
    </submittedName>
</protein>
<gene>
    <name evidence="6" type="ORF">C6Y40_05340</name>
</gene>
<dbReference type="PANTHER" id="PTHR42904">
    <property type="entry name" value="NUDIX HYDROLASE, NUDC SUBFAMILY"/>
    <property type="match status" value="1"/>
</dbReference>
<dbReference type="GO" id="GO:0006742">
    <property type="term" value="P:NADP+ catabolic process"/>
    <property type="evidence" value="ECO:0007669"/>
    <property type="project" value="TreeGrafter"/>
</dbReference>
<feature type="domain" description="Nudix hydrolase" evidence="5">
    <location>
        <begin position="39"/>
        <end position="171"/>
    </location>
</feature>
<dbReference type="PROSITE" id="PS51462">
    <property type="entry name" value="NUDIX"/>
    <property type="match status" value="1"/>
</dbReference>
<evidence type="ECO:0000256" key="3">
    <source>
        <dbReference type="ARBA" id="ARBA00022801"/>
    </source>
</evidence>
<keyword evidence="3 6" id="KW-0378">Hydrolase</keyword>
<proteinExistence type="predicted"/>
<dbReference type="PANTHER" id="PTHR42904:SF12">
    <property type="entry name" value="ADP-RIBOSE PYROPHOSPHATASE-RELATED"/>
    <property type="match status" value="1"/>
</dbReference>
<dbReference type="GO" id="GO:0005829">
    <property type="term" value="C:cytosol"/>
    <property type="evidence" value="ECO:0007669"/>
    <property type="project" value="TreeGrafter"/>
</dbReference>
<organism evidence="6 7">
    <name type="scientific">Alteromonas alba</name>
    <dbReference type="NCBI Taxonomy" id="2079529"/>
    <lineage>
        <taxon>Bacteria</taxon>
        <taxon>Pseudomonadati</taxon>
        <taxon>Pseudomonadota</taxon>
        <taxon>Gammaproteobacteria</taxon>
        <taxon>Alteromonadales</taxon>
        <taxon>Alteromonadaceae</taxon>
        <taxon>Alteromonas/Salinimonas group</taxon>
        <taxon>Alteromonas</taxon>
    </lineage>
</organism>
<dbReference type="PRINTS" id="PR00502">
    <property type="entry name" value="NUDIXFAMILY"/>
</dbReference>
<dbReference type="CDD" id="cd04681">
    <property type="entry name" value="NUDIX_Hydrolase"/>
    <property type="match status" value="1"/>
</dbReference>
<name>A0A2S9VE07_9ALTE</name>
<comment type="caution">
    <text evidence="6">The sequence shown here is derived from an EMBL/GenBank/DDBJ whole genome shotgun (WGS) entry which is preliminary data.</text>
</comment>
<dbReference type="Pfam" id="PF00293">
    <property type="entry name" value="NUDIX"/>
    <property type="match status" value="1"/>
</dbReference>
<dbReference type="OrthoDB" id="542521at2"/>
<dbReference type="InterPro" id="IPR000086">
    <property type="entry name" value="NUDIX_hydrolase_dom"/>
</dbReference>
<evidence type="ECO:0000256" key="1">
    <source>
        <dbReference type="ARBA" id="ARBA00001946"/>
    </source>
</evidence>
<keyword evidence="4" id="KW-0460">Magnesium</keyword>
<dbReference type="Proteomes" id="UP000238949">
    <property type="component" value="Unassembled WGS sequence"/>
</dbReference>
<evidence type="ECO:0000313" key="6">
    <source>
        <dbReference type="EMBL" id="PRO74535.1"/>
    </source>
</evidence>
<dbReference type="AlphaFoldDB" id="A0A2S9VE07"/>
<comment type="cofactor">
    <cofactor evidence="1">
        <name>Mg(2+)</name>
        <dbReference type="ChEBI" id="CHEBI:18420"/>
    </cofactor>
</comment>
<reference evidence="7" key="1">
    <citation type="journal article" date="2020" name="Int. J. Syst. Evol. Microbiol.">
        <title>Alteromonas alba sp. nov., a marine bacterium isolated from the seawater of the West Pacific Ocean.</title>
        <authorList>
            <person name="Sun C."/>
            <person name="Wu Y.-H."/>
            <person name="Xamxidin M."/>
            <person name="Cheng H."/>
            <person name="Xu X.-W."/>
        </authorList>
    </citation>
    <scope>NUCLEOTIDE SEQUENCE [LARGE SCALE GENOMIC DNA]</scope>
    <source>
        <strain evidence="7">190</strain>
    </source>
</reference>
<dbReference type="InterPro" id="IPR020476">
    <property type="entry name" value="Nudix_hydrolase"/>
</dbReference>
<dbReference type="SUPFAM" id="SSF55811">
    <property type="entry name" value="Nudix"/>
    <property type="match status" value="1"/>
</dbReference>
<evidence type="ECO:0000256" key="2">
    <source>
        <dbReference type="ARBA" id="ARBA00022723"/>
    </source>
</evidence>
<evidence type="ECO:0000259" key="5">
    <source>
        <dbReference type="PROSITE" id="PS51462"/>
    </source>
</evidence>
<dbReference type="GO" id="GO:0035529">
    <property type="term" value="F:NADH pyrophosphatase activity"/>
    <property type="evidence" value="ECO:0007669"/>
    <property type="project" value="TreeGrafter"/>
</dbReference>
<accession>A0A2S9VE07</accession>
<dbReference type="GO" id="GO:0019677">
    <property type="term" value="P:NAD+ catabolic process"/>
    <property type="evidence" value="ECO:0007669"/>
    <property type="project" value="TreeGrafter"/>
</dbReference>
<evidence type="ECO:0000256" key="4">
    <source>
        <dbReference type="ARBA" id="ARBA00022842"/>
    </source>
</evidence>